<proteinExistence type="predicted"/>
<reference evidence="1" key="1">
    <citation type="journal article" date="2023" name="Science">
        <title>Genome structures resolve the early diversification of teleost fishes.</title>
        <authorList>
            <person name="Parey E."/>
            <person name="Louis A."/>
            <person name="Montfort J."/>
            <person name="Bouchez O."/>
            <person name="Roques C."/>
            <person name="Iampietro C."/>
            <person name="Lluch J."/>
            <person name="Castinel A."/>
            <person name="Donnadieu C."/>
            <person name="Desvignes T."/>
            <person name="Floi Bucao C."/>
            <person name="Jouanno E."/>
            <person name="Wen M."/>
            <person name="Mejri S."/>
            <person name="Dirks R."/>
            <person name="Jansen H."/>
            <person name="Henkel C."/>
            <person name="Chen W.J."/>
            <person name="Zahm M."/>
            <person name="Cabau C."/>
            <person name="Klopp C."/>
            <person name="Thompson A.W."/>
            <person name="Robinson-Rechavi M."/>
            <person name="Braasch I."/>
            <person name="Lecointre G."/>
            <person name="Bobe J."/>
            <person name="Postlethwait J.H."/>
            <person name="Berthelot C."/>
            <person name="Roest Crollius H."/>
            <person name="Guiguen Y."/>
        </authorList>
    </citation>
    <scope>NUCLEOTIDE SEQUENCE</scope>
    <source>
        <strain evidence="1">WJC10195</strain>
    </source>
</reference>
<organism evidence="1 2">
    <name type="scientific">Synaphobranchus kaupii</name>
    <name type="common">Kaup's arrowtooth eel</name>
    <dbReference type="NCBI Taxonomy" id="118154"/>
    <lineage>
        <taxon>Eukaryota</taxon>
        <taxon>Metazoa</taxon>
        <taxon>Chordata</taxon>
        <taxon>Craniata</taxon>
        <taxon>Vertebrata</taxon>
        <taxon>Euteleostomi</taxon>
        <taxon>Actinopterygii</taxon>
        <taxon>Neopterygii</taxon>
        <taxon>Teleostei</taxon>
        <taxon>Anguilliformes</taxon>
        <taxon>Synaphobranchidae</taxon>
        <taxon>Synaphobranchus</taxon>
    </lineage>
</organism>
<evidence type="ECO:0000313" key="1">
    <source>
        <dbReference type="EMBL" id="KAJ8374852.1"/>
    </source>
</evidence>
<gene>
    <name evidence="1" type="ORF">SKAU_G00054320</name>
</gene>
<name>A0A9Q1JA36_SYNKA</name>
<accession>A0A9Q1JA36</accession>
<dbReference type="AlphaFoldDB" id="A0A9Q1JA36"/>
<protein>
    <submittedName>
        <fullName evidence="1">Uncharacterized protein</fullName>
    </submittedName>
</protein>
<comment type="caution">
    <text evidence="1">The sequence shown here is derived from an EMBL/GenBank/DDBJ whole genome shotgun (WGS) entry which is preliminary data.</text>
</comment>
<dbReference type="Proteomes" id="UP001152622">
    <property type="component" value="Chromosome 2"/>
</dbReference>
<dbReference type="EMBL" id="JAINUF010000002">
    <property type="protein sequence ID" value="KAJ8374852.1"/>
    <property type="molecule type" value="Genomic_DNA"/>
</dbReference>
<sequence length="177" mass="19953">MVPHPRRHPRVWPACVRTSSSFAVNKDEGGVRVADRANRIPRQQVTHTKAASSSSVFLDLRQHLGQQQSIKVQLSPECTTGHLPRSRVAYAIHKKCLGFDLRNMSKRHGDVCASHRRFTASAPVPTLKVKVRKTSRCRNTLPCRSTTSENHDDHVQIVTWHREASRAALTQTLRPLS</sequence>
<keyword evidence="2" id="KW-1185">Reference proteome</keyword>
<evidence type="ECO:0000313" key="2">
    <source>
        <dbReference type="Proteomes" id="UP001152622"/>
    </source>
</evidence>